<dbReference type="GO" id="GO:0045505">
    <property type="term" value="F:dynein intermediate chain binding"/>
    <property type="evidence" value="ECO:0007669"/>
    <property type="project" value="TreeGrafter"/>
</dbReference>
<comment type="caution">
    <text evidence="2">The sequence shown here is derived from an EMBL/GenBank/DDBJ whole genome shotgun (WGS) entry which is preliminary data.</text>
</comment>
<keyword evidence="1" id="KW-0505">Motor protein</keyword>
<dbReference type="OrthoDB" id="10033309at2759"/>
<keyword evidence="1" id="KW-0963">Cytoplasm</keyword>
<protein>
    <recommendedName>
        <fullName evidence="1">Dynein light chain</fullName>
    </recommendedName>
</protein>
<evidence type="ECO:0000313" key="3">
    <source>
        <dbReference type="Proteomes" id="UP000886885"/>
    </source>
</evidence>
<evidence type="ECO:0000313" key="2">
    <source>
        <dbReference type="EMBL" id="KAG6771601.1"/>
    </source>
</evidence>
<dbReference type="PANTHER" id="PTHR11886">
    <property type="entry name" value="DYNEIN LIGHT CHAIN"/>
    <property type="match status" value="1"/>
</dbReference>
<sequence>MLEGKGVLRETDMPEQMQSHAMELAYQALDLHEVSDCQSIAHYIKQRYYEKVHVTHSAGRICISWECRKWSAIACIDVGGHQRMMVLKILLNEAIVVMFKLTTFVTAKQKFDDAYGPAWHCVVGKDFGCCITHLSGSFIFFRVEMMEFLIFKDGRDFSESKEEAIGVLQQFQKSDT</sequence>
<keyword evidence="3" id="KW-1185">Reference proteome</keyword>
<comment type="similarity">
    <text evidence="1">Belongs to the dynein light chain family.</text>
</comment>
<organism evidence="2 3">
    <name type="scientific">Populus tomentosa</name>
    <name type="common">Chinese white poplar</name>
    <dbReference type="NCBI Taxonomy" id="118781"/>
    <lineage>
        <taxon>Eukaryota</taxon>
        <taxon>Viridiplantae</taxon>
        <taxon>Streptophyta</taxon>
        <taxon>Embryophyta</taxon>
        <taxon>Tracheophyta</taxon>
        <taxon>Spermatophyta</taxon>
        <taxon>Magnoliopsida</taxon>
        <taxon>eudicotyledons</taxon>
        <taxon>Gunneridae</taxon>
        <taxon>Pentapetalae</taxon>
        <taxon>rosids</taxon>
        <taxon>fabids</taxon>
        <taxon>Malpighiales</taxon>
        <taxon>Salicaceae</taxon>
        <taxon>Saliceae</taxon>
        <taxon>Populus</taxon>
    </lineage>
</organism>
<accession>A0A8X7ZLE7</accession>
<dbReference type="InterPro" id="IPR001372">
    <property type="entry name" value="Dynein_light_chain_typ-1/2"/>
</dbReference>
<dbReference type="GO" id="GO:0005874">
    <property type="term" value="C:microtubule"/>
    <property type="evidence" value="ECO:0007669"/>
    <property type="project" value="UniProtKB-KW"/>
</dbReference>
<dbReference type="AlphaFoldDB" id="A0A8X7ZLE7"/>
<proteinExistence type="inferred from homology"/>
<evidence type="ECO:0000256" key="1">
    <source>
        <dbReference type="RuleBase" id="RU365010"/>
    </source>
</evidence>
<gene>
    <name evidence="2" type="ORF">POTOM_022974</name>
</gene>
<reference evidence="2" key="1">
    <citation type="journal article" date="2020" name="bioRxiv">
        <title>Hybrid origin of Populus tomentosa Carr. identified through genome sequencing and phylogenomic analysis.</title>
        <authorList>
            <person name="An X."/>
            <person name="Gao K."/>
            <person name="Chen Z."/>
            <person name="Li J."/>
            <person name="Yang X."/>
            <person name="Yang X."/>
            <person name="Zhou J."/>
            <person name="Guo T."/>
            <person name="Zhao T."/>
            <person name="Huang S."/>
            <person name="Miao D."/>
            <person name="Khan W.U."/>
            <person name="Rao P."/>
            <person name="Ye M."/>
            <person name="Lei B."/>
            <person name="Liao W."/>
            <person name="Wang J."/>
            <person name="Ji L."/>
            <person name="Li Y."/>
            <person name="Guo B."/>
            <person name="Mustafa N.S."/>
            <person name="Li S."/>
            <person name="Yun Q."/>
            <person name="Keller S.R."/>
            <person name="Mao J."/>
            <person name="Zhang R."/>
            <person name="Strauss S.H."/>
        </authorList>
    </citation>
    <scope>NUCLEOTIDE SEQUENCE</scope>
    <source>
        <strain evidence="2">GM15</strain>
        <tissue evidence="2">Leaf</tissue>
    </source>
</reference>
<keyword evidence="1" id="KW-0243">Dynein</keyword>
<dbReference type="EMBL" id="JAAWWB010000011">
    <property type="protein sequence ID" value="KAG6771601.1"/>
    <property type="molecule type" value="Genomic_DNA"/>
</dbReference>
<dbReference type="SMART" id="SM01375">
    <property type="entry name" value="Dynein_light"/>
    <property type="match status" value="1"/>
</dbReference>
<dbReference type="GO" id="GO:0007017">
    <property type="term" value="P:microtubule-based process"/>
    <property type="evidence" value="ECO:0007669"/>
    <property type="project" value="InterPro"/>
</dbReference>
<dbReference type="GO" id="GO:0005868">
    <property type="term" value="C:cytoplasmic dynein complex"/>
    <property type="evidence" value="ECO:0007669"/>
    <property type="project" value="TreeGrafter"/>
</dbReference>
<dbReference type="Proteomes" id="UP000886885">
    <property type="component" value="Chromosome 6A"/>
</dbReference>
<keyword evidence="1" id="KW-0493">Microtubule</keyword>
<name>A0A8X7ZLE7_POPTO</name>
<dbReference type="Pfam" id="PF01221">
    <property type="entry name" value="Dynein_light"/>
    <property type="match status" value="2"/>
</dbReference>
<comment type="subcellular location">
    <subcellularLocation>
        <location evidence="1">Cytoplasm</location>
        <location evidence="1">Cytoskeleton</location>
    </subcellularLocation>
</comment>
<dbReference type="PANTHER" id="PTHR11886:SF85">
    <property type="entry name" value="DYNEIN LIGHT CHAIN"/>
    <property type="match status" value="1"/>
</dbReference>
<keyword evidence="1" id="KW-0206">Cytoskeleton</keyword>